<dbReference type="Gene3D" id="3.40.640.10">
    <property type="entry name" value="Type I PLP-dependent aspartate aminotransferase-like (Major domain)"/>
    <property type="match status" value="1"/>
</dbReference>
<comment type="function">
    <text evidence="7">Catalyzes the transfer of the alpha-amino group from S-adenosyl-L-methionine (SAM) to 7-keto-8-aminopelargonic acid (KAPA) to form 7,8-diaminopelargonic acid (DAPA). It is the only aminotransferase known to utilize SAM as an amino donor.</text>
</comment>
<organism evidence="8 9">
    <name type="scientific">Actinomadura algeriensis</name>
    <dbReference type="NCBI Taxonomy" id="1679523"/>
    <lineage>
        <taxon>Bacteria</taxon>
        <taxon>Bacillati</taxon>
        <taxon>Actinomycetota</taxon>
        <taxon>Actinomycetes</taxon>
        <taxon>Streptosporangiales</taxon>
        <taxon>Thermomonosporaceae</taxon>
        <taxon>Actinomadura</taxon>
    </lineage>
</organism>
<feature type="binding site" evidence="7">
    <location>
        <position position="64"/>
    </location>
    <ligand>
        <name>substrate</name>
    </ligand>
</feature>
<dbReference type="EMBL" id="JADBDZ010000001">
    <property type="protein sequence ID" value="MBE1532362.1"/>
    <property type="molecule type" value="Genomic_DNA"/>
</dbReference>
<feature type="site" description="Participates in the substrate recognition with KAPA and in a stacking interaction with the adenine ring of SAM" evidence="7">
    <location>
        <position position="29"/>
    </location>
</feature>
<dbReference type="CDD" id="cd00610">
    <property type="entry name" value="OAT_like"/>
    <property type="match status" value="1"/>
</dbReference>
<dbReference type="InterPro" id="IPR005814">
    <property type="entry name" value="Aminotrans_3"/>
</dbReference>
<dbReference type="InterPro" id="IPR049704">
    <property type="entry name" value="Aminotrans_3_PPA_site"/>
</dbReference>
<evidence type="ECO:0000256" key="4">
    <source>
        <dbReference type="ARBA" id="ARBA00022691"/>
    </source>
</evidence>
<feature type="binding site" evidence="7">
    <location>
        <begin position="124"/>
        <end position="125"/>
    </location>
    <ligand>
        <name>pyridoxal 5'-phosphate</name>
        <dbReference type="ChEBI" id="CHEBI:597326"/>
    </ligand>
</feature>
<evidence type="ECO:0000256" key="5">
    <source>
        <dbReference type="ARBA" id="ARBA00022756"/>
    </source>
</evidence>
<dbReference type="SUPFAM" id="SSF53383">
    <property type="entry name" value="PLP-dependent transferases"/>
    <property type="match status" value="1"/>
</dbReference>
<evidence type="ECO:0000256" key="3">
    <source>
        <dbReference type="ARBA" id="ARBA00022679"/>
    </source>
</evidence>
<dbReference type="InterPro" id="IPR005815">
    <property type="entry name" value="BioA"/>
</dbReference>
<dbReference type="NCBIfam" id="TIGR00508">
    <property type="entry name" value="bioA"/>
    <property type="match status" value="1"/>
</dbReference>
<feature type="binding site" evidence="7">
    <location>
        <position position="320"/>
    </location>
    <ligand>
        <name>substrate</name>
    </ligand>
</feature>
<comment type="subcellular location">
    <subcellularLocation>
        <location evidence="7">Cytoplasm</location>
    </subcellularLocation>
</comment>
<name>A0ABR9JP78_9ACTN</name>
<accession>A0ABR9JP78</accession>
<feature type="modified residue" description="N6-(pyridoxal phosphate)lysine" evidence="7">
    <location>
        <position position="287"/>
    </location>
</feature>
<comment type="cofactor">
    <cofactor evidence="1 7">
        <name>pyridoxal 5'-phosphate</name>
        <dbReference type="ChEBI" id="CHEBI:597326"/>
    </cofactor>
</comment>
<dbReference type="EC" id="2.6.1.62" evidence="7"/>
<proteinExistence type="inferred from homology"/>
<dbReference type="NCBIfam" id="NF004624">
    <property type="entry name" value="PRK05964.1"/>
    <property type="match status" value="1"/>
</dbReference>
<keyword evidence="4 7" id="KW-0949">S-adenosyl-L-methionine</keyword>
<comment type="caution">
    <text evidence="8">The sequence shown here is derived from an EMBL/GenBank/DDBJ whole genome shotgun (WGS) entry which is preliminary data.</text>
</comment>
<keyword evidence="7" id="KW-0963">Cytoplasm</keyword>
<keyword evidence="6 7" id="KW-0663">Pyridoxal phosphate</keyword>
<comment type="pathway">
    <text evidence="7">Cofactor biosynthesis; biotin biosynthesis; 7,8-diaminononanoate from 8-amino-7-oxononanoate (SAM route): step 1/1.</text>
</comment>
<dbReference type="PANTHER" id="PTHR42684:SF17">
    <property type="entry name" value="ADENOSYLMETHIONINE-8-AMINO-7-OXONONANOATE AMINOTRANSFERASE"/>
    <property type="match status" value="1"/>
</dbReference>
<protein>
    <recommendedName>
        <fullName evidence="7">Adenosylmethionine-8-amino-7-oxononanoate aminotransferase</fullName>
        <ecNumber evidence="7">2.6.1.62</ecNumber>
    </recommendedName>
    <alternativeName>
        <fullName evidence="7">7,8-diamino-pelargonic acid aminotransferase</fullName>
        <shortName evidence="7">DAPA AT</shortName>
        <shortName evidence="7">DAPA aminotransferase</shortName>
    </alternativeName>
    <alternativeName>
        <fullName evidence="7">7,8-diaminononanoate synthase</fullName>
        <shortName evidence="7">DANS</shortName>
    </alternativeName>
    <alternativeName>
        <fullName evidence="7">Diaminopelargonic acid synthase</fullName>
    </alternativeName>
</protein>
<dbReference type="PROSITE" id="PS00600">
    <property type="entry name" value="AA_TRANSFER_CLASS_3"/>
    <property type="match status" value="1"/>
</dbReference>
<keyword evidence="3 7" id="KW-0808">Transferase</keyword>
<comment type="catalytic activity">
    <reaction evidence="7">
        <text>(8S)-8-amino-7-oxononanoate + S-adenosyl-L-methionine = S-adenosyl-4-methylsulfanyl-2-oxobutanoate + (7R,8S)-7,8-diammoniononanoate</text>
        <dbReference type="Rhea" id="RHEA:16861"/>
        <dbReference type="ChEBI" id="CHEBI:16490"/>
        <dbReference type="ChEBI" id="CHEBI:59789"/>
        <dbReference type="ChEBI" id="CHEBI:149468"/>
        <dbReference type="ChEBI" id="CHEBI:149469"/>
        <dbReference type="EC" id="2.6.1.62"/>
    </reaction>
</comment>
<comment type="similarity">
    <text evidence="7">Belongs to the class-III pyridoxal-phosphate-dependent aminotransferase family. BioA subfamily.</text>
</comment>
<dbReference type="InterPro" id="IPR015424">
    <property type="entry name" value="PyrdxlP-dep_Trfase"/>
</dbReference>
<evidence type="ECO:0000313" key="8">
    <source>
        <dbReference type="EMBL" id="MBE1532362.1"/>
    </source>
</evidence>
<dbReference type="InterPro" id="IPR015422">
    <property type="entry name" value="PyrdxlP-dep_Trfase_small"/>
</dbReference>
<feature type="binding site" evidence="7">
    <location>
        <position position="287"/>
    </location>
    <ligand>
        <name>substrate</name>
    </ligand>
</feature>
<dbReference type="InterPro" id="IPR015421">
    <property type="entry name" value="PyrdxlP-dep_Trfase_major"/>
</dbReference>
<evidence type="ECO:0000256" key="7">
    <source>
        <dbReference type="HAMAP-Rule" id="MF_00834"/>
    </source>
</evidence>
<evidence type="ECO:0000313" key="9">
    <source>
        <dbReference type="Proteomes" id="UP000627838"/>
    </source>
</evidence>
<comment type="subunit">
    <text evidence="7">Homodimer.</text>
</comment>
<sequence length="442" mass="47447">MISLQLGRMSPHETERMLGFDREHIWHPYAPMPAPVPALPVVSASGVRLTLADGTELIDGMSSWWAAVHGYQVPELDAAVTRQLGKMAHVMFGGLTHPPAVRLAERLVDMTPEPLTKVFFADSGSVGVEVAIKMALQYWRSRGRPERHRLLTVRGGYHGDTFGDMAVCDPVNGMHHLFGDVLARHVFAPPPPLGYTAEPDQGYLDELARIAAEHAGELAGIIVEPVVQGAGGMRFYAPEYLRALRDIADEHGILLILDEIATGFGRTGELWGCDHAEVSPDIMCLGKALTGGYMTMAATLCTDRVAHGITSGEAGALMHGPTFMANPLAAAVASASIDLLRSRDWRDEVDTIEAILTSELEGADDLPGVADVRVLGAIGVVEAAEPVDVASVQEIAMSYGVWLRPFGKLVYTMPPYVCTPDETTHIAAALRAIAESFGEGEG</sequence>
<dbReference type="GO" id="GO:0004015">
    <property type="term" value="F:adenosylmethionine-8-amino-7-oxononanoate transaminase activity"/>
    <property type="evidence" value="ECO:0007669"/>
    <property type="project" value="UniProtKB-EC"/>
</dbReference>
<keyword evidence="9" id="KW-1185">Reference proteome</keyword>
<dbReference type="Pfam" id="PF00202">
    <property type="entry name" value="Aminotran_3"/>
    <property type="match status" value="1"/>
</dbReference>
<dbReference type="PANTHER" id="PTHR42684">
    <property type="entry name" value="ADENOSYLMETHIONINE-8-AMINO-7-OXONONANOATE AMINOTRANSFERASE"/>
    <property type="match status" value="1"/>
</dbReference>
<dbReference type="Gene3D" id="3.90.1150.10">
    <property type="entry name" value="Aspartate Aminotransferase, domain 1"/>
    <property type="match status" value="1"/>
</dbReference>
<feature type="binding site" evidence="7">
    <location>
        <begin position="321"/>
        <end position="322"/>
    </location>
    <ligand>
        <name>pyridoxal 5'-phosphate</name>
        <dbReference type="ChEBI" id="CHEBI:597326"/>
    </ligand>
</feature>
<evidence type="ECO:0000256" key="1">
    <source>
        <dbReference type="ARBA" id="ARBA00001933"/>
    </source>
</evidence>
<gene>
    <name evidence="7" type="primary">bioA</name>
    <name evidence="8" type="ORF">H4W34_002195</name>
</gene>
<keyword evidence="2 7" id="KW-0032">Aminotransferase</keyword>
<feature type="binding site" evidence="7">
    <location>
        <position position="404"/>
    </location>
    <ligand>
        <name>substrate</name>
    </ligand>
</feature>
<dbReference type="HAMAP" id="MF_00834">
    <property type="entry name" value="BioA"/>
    <property type="match status" value="1"/>
</dbReference>
<feature type="binding site" evidence="7">
    <location>
        <position position="258"/>
    </location>
    <ligand>
        <name>pyridoxal 5'-phosphate</name>
        <dbReference type="ChEBI" id="CHEBI:597326"/>
    </ligand>
</feature>
<reference evidence="8 9" key="1">
    <citation type="submission" date="2020-10" db="EMBL/GenBank/DDBJ databases">
        <title>Sequencing the genomes of 1000 actinobacteria strains.</title>
        <authorList>
            <person name="Klenk H.-P."/>
        </authorList>
    </citation>
    <scope>NUCLEOTIDE SEQUENCE [LARGE SCALE GENOMIC DNA]</scope>
    <source>
        <strain evidence="8 9">DSM 46744</strain>
    </source>
</reference>
<evidence type="ECO:0000256" key="2">
    <source>
        <dbReference type="ARBA" id="ARBA00022576"/>
    </source>
</evidence>
<feature type="binding site" evidence="7">
    <location>
        <position position="157"/>
    </location>
    <ligand>
        <name>substrate</name>
    </ligand>
</feature>
<keyword evidence="5 7" id="KW-0093">Biotin biosynthesis</keyword>
<evidence type="ECO:0000256" key="6">
    <source>
        <dbReference type="ARBA" id="ARBA00022898"/>
    </source>
</evidence>
<dbReference type="Proteomes" id="UP000627838">
    <property type="component" value="Unassembled WGS sequence"/>
</dbReference>